<evidence type="ECO:0000256" key="6">
    <source>
        <dbReference type="SAM" id="MobiDB-lite"/>
    </source>
</evidence>
<dbReference type="AlphaFoldDB" id="A0A917VSS3"/>
<dbReference type="Gene3D" id="1.10.10.10">
    <property type="entry name" value="Winged helix-like DNA-binding domain superfamily/Winged helix DNA-binding domain"/>
    <property type="match status" value="1"/>
</dbReference>
<keyword evidence="4" id="KW-0238">DNA-binding</keyword>
<evidence type="ECO:0000259" key="8">
    <source>
        <dbReference type="Pfam" id="PF08281"/>
    </source>
</evidence>
<sequence length="180" mass="19707">MLRRVYSAMTVMIPFERAVEQHGATVLRVCRAVLGPGPDADDAWSETFLAALRAWDGLSEDTNVEAWLVRVAQRKAIDVTRARRRSAVPTETLPEVEPDRRDPEADDTALWVEVAALPDRQRLAVAYHYFGGLSHVETAALTGSAPAAVRRAAADGIGKLRQRLTAGGTQKGEPRGHEEK</sequence>
<feature type="region of interest" description="Disordered" evidence="6">
    <location>
        <begin position="86"/>
        <end position="105"/>
    </location>
</feature>
<dbReference type="Proteomes" id="UP000638263">
    <property type="component" value="Unassembled WGS sequence"/>
</dbReference>
<dbReference type="Gene3D" id="1.10.1740.10">
    <property type="match status" value="1"/>
</dbReference>
<dbReference type="InterPro" id="IPR013249">
    <property type="entry name" value="RNA_pol_sigma70_r4_t2"/>
</dbReference>
<keyword evidence="5" id="KW-0804">Transcription</keyword>
<dbReference type="PANTHER" id="PTHR43133">
    <property type="entry name" value="RNA POLYMERASE ECF-TYPE SIGMA FACTO"/>
    <property type="match status" value="1"/>
</dbReference>
<evidence type="ECO:0000256" key="1">
    <source>
        <dbReference type="ARBA" id="ARBA00010641"/>
    </source>
</evidence>
<keyword evidence="10" id="KW-1185">Reference proteome</keyword>
<dbReference type="GO" id="GO:0003677">
    <property type="term" value="F:DNA binding"/>
    <property type="evidence" value="ECO:0007669"/>
    <property type="project" value="UniProtKB-KW"/>
</dbReference>
<evidence type="ECO:0000256" key="4">
    <source>
        <dbReference type="ARBA" id="ARBA00023125"/>
    </source>
</evidence>
<comment type="similarity">
    <text evidence="1">Belongs to the sigma-70 factor family. ECF subfamily.</text>
</comment>
<dbReference type="InterPro" id="IPR013325">
    <property type="entry name" value="RNA_pol_sigma_r2"/>
</dbReference>
<dbReference type="SUPFAM" id="SSF88946">
    <property type="entry name" value="Sigma2 domain of RNA polymerase sigma factors"/>
    <property type="match status" value="1"/>
</dbReference>
<dbReference type="SUPFAM" id="SSF88659">
    <property type="entry name" value="Sigma3 and sigma4 domains of RNA polymerase sigma factors"/>
    <property type="match status" value="1"/>
</dbReference>
<dbReference type="PANTHER" id="PTHR43133:SF50">
    <property type="entry name" value="ECF RNA POLYMERASE SIGMA FACTOR SIGM"/>
    <property type="match status" value="1"/>
</dbReference>
<protein>
    <submittedName>
        <fullName evidence="9">RNA polymerase sigma24 factor</fullName>
    </submittedName>
</protein>
<dbReference type="InterPro" id="IPR039425">
    <property type="entry name" value="RNA_pol_sigma-70-like"/>
</dbReference>
<feature type="domain" description="RNA polymerase sigma-70 region 2" evidence="7">
    <location>
        <begin position="19"/>
        <end position="85"/>
    </location>
</feature>
<evidence type="ECO:0000313" key="10">
    <source>
        <dbReference type="Proteomes" id="UP000638263"/>
    </source>
</evidence>
<evidence type="ECO:0000313" key="9">
    <source>
        <dbReference type="EMBL" id="GGL14173.1"/>
    </source>
</evidence>
<comment type="caution">
    <text evidence="9">The sequence shown here is derived from an EMBL/GenBank/DDBJ whole genome shotgun (WGS) entry which is preliminary data.</text>
</comment>
<reference evidence="9" key="2">
    <citation type="submission" date="2020-09" db="EMBL/GenBank/DDBJ databases">
        <authorList>
            <person name="Sun Q."/>
            <person name="Zhou Y."/>
        </authorList>
    </citation>
    <scope>NUCLEOTIDE SEQUENCE</scope>
    <source>
        <strain evidence="9">CGMCC 4.3508</strain>
    </source>
</reference>
<dbReference type="NCBIfam" id="TIGR02937">
    <property type="entry name" value="sigma70-ECF"/>
    <property type="match status" value="1"/>
</dbReference>
<organism evidence="9 10">
    <name type="scientific">Nocardia jinanensis</name>
    <dbReference type="NCBI Taxonomy" id="382504"/>
    <lineage>
        <taxon>Bacteria</taxon>
        <taxon>Bacillati</taxon>
        <taxon>Actinomycetota</taxon>
        <taxon>Actinomycetes</taxon>
        <taxon>Mycobacteriales</taxon>
        <taxon>Nocardiaceae</taxon>
        <taxon>Nocardia</taxon>
    </lineage>
</organism>
<dbReference type="InterPro" id="IPR014284">
    <property type="entry name" value="RNA_pol_sigma-70_dom"/>
</dbReference>
<evidence type="ECO:0000256" key="3">
    <source>
        <dbReference type="ARBA" id="ARBA00023082"/>
    </source>
</evidence>
<name>A0A917VSS3_9NOCA</name>
<dbReference type="GO" id="GO:0006352">
    <property type="term" value="P:DNA-templated transcription initiation"/>
    <property type="evidence" value="ECO:0007669"/>
    <property type="project" value="InterPro"/>
</dbReference>
<proteinExistence type="inferred from homology"/>
<dbReference type="GO" id="GO:0016987">
    <property type="term" value="F:sigma factor activity"/>
    <property type="evidence" value="ECO:0007669"/>
    <property type="project" value="UniProtKB-KW"/>
</dbReference>
<evidence type="ECO:0000256" key="2">
    <source>
        <dbReference type="ARBA" id="ARBA00023015"/>
    </source>
</evidence>
<dbReference type="Pfam" id="PF08281">
    <property type="entry name" value="Sigma70_r4_2"/>
    <property type="match status" value="1"/>
</dbReference>
<dbReference type="InterPro" id="IPR007627">
    <property type="entry name" value="RNA_pol_sigma70_r2"/>
</dbReference>
<feature type="domain" description="RNA polymerase sigma factor 70 region 4 type 2" evidence="8">
    <location>
        <begin position="113"/>
        <end position="154"/>
    </location>
</feature>
<keyword evidence="3" id="KW-0731">Sigma factor</keyword>
<evidence type="ECO:0000259" key="7">
    <source>
        <dbReference type="Pfam" id="PF04542"/>
    </source>
</evidence>
<dbReference type="InterPro" id="IPR036388">
    <property type="entry name" value="WH-like_DNA-bd_sf"/>
</dbReference>
<dbReference type="EMBL" id="BMMH01000005">
    <property type="protein sequence ID" value="GGL14173.1"/>
    <property type="molecule type" value="Genomic_DNA"/>
</dbReference>
<keyword evidence="2" id="KW-0805">Transcription regulation</keyword>
<dbReference type="InterPro" id="IPR013324">
    <property type="entry name" value="RNA_pol_sigma_r3/r4-like"/>
</dbReference>
<reference evidence="9" key="1">
    <citation type="journal article" date="2014" name="Int. J. Syst. Evol. Microbiol.">
        <title>Complete genome sequence of Corynebacterium casei LMG S-19264T (=DSM 44701T), isolated from a smear-ripened cheese.</title>
        <authorList>
            <consortium name="US DOE Joint Genome Institute (JGI-PGF)"/>
            <person name="Walter F."/>
            <person name="Albersmeier A."/>
            <person name="Kalinowski J."/>
            <person name="Ruckert C."/>
        </authorList>
    </citation>
    <scope>NUCLEOTIDE SEQUENCE</scope>
    <source>
        <strain evidence="9">CGMCC 4.3508</strain>
    </source>
</reference>
<evidence type="ECO:0000256" key="5">
    <source>
        <dbReference type="ARBA" id="ARBA00023163"/>
    </source>
</evidence>
<gene>
    <name evidence="9" type="primary">rpoE</name>
    <name evidence="9" type="ORF">GCM10011588_30860</name>
</gene>
<accession>A0A917VSS3</accession>
<dbReference type="Pfam" id="PF04542">
    <property type="entry name" value="Sigma70_r2"/>
    <property type="match status" value="1"/>
</dbReference>